<dbReference type="SUPFAM" id="SSF46579">
    <property type="entry name" value="Prefoldin"/>
    <property type="match status" value="1"/>
</dbReference>
<organism evidence="3 4">
    <name type="scientific">Aliicoccus persicus</name>
    <dbReference type="NCBI Taxonomy" id="930138"/>
    <lineage>
        <taxon>Bacteria</taxon>
        <taxon>Bacillati</taxon>
        <taxon>Bacillota</taxon>
        <taxon>Bacilli</taxon>
        <taxon>Bacillales</taxon>
        <taxon>Staphylococcaceae</taxon>
        <taxon>Aliicoccus</taxon>
    </lineage>
</organism>
<protein>
    <recommendedName>
        <fullName evidence="5">DUF4352 domain-containing protein</fullName>
    </recommendedName>
</protein>
<dbReference type="Proteomes" id="UP000763505">
    <property type="component" value="Unassembled WGS sequence"/>
</dbReference>
<accession>A0A921DX45</accession>
<name>A0A921DX45_9STAP</name>
<reference evidence="3" key="1">
    <citation type="journal article" date="2021" name="PeerJ">
        <title>Extensive microbial diversity within the chicken gut microbiome revealed by metagenomics and culture.</title>
        <authorList>
            <person name="Gilroy R."/>
            <person name="Ravi A."/>
            <person name="Getino M."/>
            <person name="Pursley I."/>
            <person name="Horton D.L."/>
            <person name="Alikhan N.F."/>
            <person name="Baker D."/>
            <person name="Gharbi K."/>
            <person name="Hall N."/>
            <person name="Watson M."/>
            <person name="Adriaenssens E.M."/>
            <person name="Foster-Nyarko E."/>
            <person name="Jarju S."/>
            <person name="Secka A."/>
            <person name="Antonio M."/>
            <person name="Oren A."/>
            <person name="Chaudhuri R.R."/>
            <person name="La Ragione R."/>
            <person name="Hildebrand F."/>
            <person name="Pallen M.J."/>
        </authorList>
    </citation>
    <scope>NUCLEOTIDE SEQUENCE</scope>
    <source>
        <strain evidence="3">6019</strain>
    </source>
</reference>
<sequence>MRSLVRYFAVFILSVCVITVSQDVHAQSDDDLEEKNQELIEENETLKETIASLEEQIANLEAQLATLNEVKVNDESDIDYDQVLSVGDESEVDGITISVEDAYYTDERNEFMAEGVNEVLIVDIYFENNSGELYQVPLVQDMSLMNGEEYLVTYPIVGMEYEDI</sequence>
<feature type="signal peptide" evidence="2">
    <location>
        <begin position="1"/>
        <end position="26"/>
    </location>
</feature>
<evidence type="ECO:0000313" key="4">
    <source>
        <dbReference type="Proteomes" id="UP000763505"/>
    </source>
</evidence>
<keyword evidence="2" id="KW-0732">Signal</keyword>
<evidence type="ECO:0000256" key="2">
    <source>
        <dbReference type="SAM" id="SignalP"/>
    </source>
</evidence>
<feature type="chain" id="PRO_5037542031" description="DUF4352 domain-containing protein" evidence="2">
    <location>
        <begin position="27"/>
        <end position="164"/>
    </location>
</feature>
<evidence type="ECO:0000313" key="3">
    <source>
        <dbReference type="EMBL" id="HJE19772.1"/>
    </source>
</evidence>
<keyword evidence="1" id="KW-0175">Coiled coil</keyword>
<comment type="caution">
    <text evidence="3">The sequence shown here is derived from an EMBL/GenBank/DDBJ whole genome shotgun (WGS) entry which is preliminary data.</text>
</comment>
<dbReference type="EMBL" id="DYYI01000058">
    <property type="protein sequence ID" value="HJE19772.1"/>
    <property type="molecule type" value="Genomic_DNA"/>
</dbReference>
<evidence type="ECO:0008006" key="5">
    <source>
        <dbReference type="Google" id="ProtNLM"/>
    </source>
</evidence>
<feature type="coiled-coil region" evidence="1">
    <location>
        <begin position="29"/>
        <end position="77"/>
    </location>
</feature>
<reference evidence="3" key="2">
    <citation type="submission" date="2021-09" db="EMBL/GenBank/DDBJ databases">
        <authorList>
            <person name="Gilroy R."/>
        </authorList>
    </citation>
    <scope>NUCLEOTIDE SEQUENCE</scope>
    <source>
        <strain evidence="3">6019</strain>
    </source>
</reference>
<dbReference type="AlphaFoldDB" id="A0A921DX45"/>
<gene>
    <name evidence="3" type="ORF">K8V35_05420</name>
</gene>
<proteinExistence type="predicted"/>
<evidence type="ECO:0000256" key="1">
    <source>
        <dbReference type="SAM" id="Coils"/>
    </source>
</evidence>